<comment type="caution">
    <text evidence="1">The sequence shown here is derived from an EMBL/GenBank/DDBJ whole genome shotgun (WGS) entry which is preliminary data.</text>
</comment>
<dbReference type="Proteomes" id="UP000691718">
    <property type="component" value="Unassembled WGS sequence"/>
</dbReference>
<accession>A0A8S3XS03</accession>
<name>A0A8S3XS03_PARAO</name>
<dbReference type="OrthoDB" id="6930262at2759"/>
<proteinExistence type="predicted"/>
<organism evidence="1 2">
    <name type="scientific">Parnassius apollo</name>
    <name type="common">Apollo butterfly</name>
    <name type="synonym">Papilio apollo</name>
    <dbReference type="NCBI Taxonomy" id="110799"/>
    <lineage>
        <taxon>Eukaryota</taxon>
        <taxon>Metazoa</taxon>
        <taxon>Ecdysozoa</taxon>
        <taxon>Arthropoda</taxon>
        <taxon>Hexapoda</taxon>
        <taxon>Insecta</taxon>
        <taxon>Pterygota</taxon>
        <taxon>Neoptera</taxon>
        <taxon>Endopterygota</taxon>
        <taxon>Lepidoptera</taxon>
        <taxon>Glossata</taxon>
        <taxon>Ditrysia</taxon>
        <taxon>Papilionoidea</taxon>
        <taxon>Papilionidae</taxon>
        <taxon>Parnassiinae</taxon>
        <taxon>Parnassini</taxon>
        <taxon>Parnassius</taxon>
        <taxon>Parnassius</taxon>
    </lineage>
</organism>
<evidence type="ECO:0000313" key="1">
    <source>
        <dbReference type="EMBL" id="CAG5034734.1"/>
    </source>
</evidence>
<reference evidence="1" key="1">
    <citation type="submission" date="2021-04" db="EMBL/GenBank/DDBJ databases">
        <authorList>
            <person name="Tunstrom K."/>
        </authorList>
    </citation>
    <scope>NUCLEOTIDE SEQUENCE</scope>
</reference>
<dbReference type="EMBL" id="CAJQZP010001271">
    <property type="protein sequence ID" value="CAG5034734.1"/>
    <property type="molecule type" value="Genomic_DNA"/>
</dbReference>
<gene>
    <name evidence="1" type="ORF">PAPOLLO_LOCUS20383</name>
</gene>
<dbReference type="AlphaFoldDB" id="A0A8S3XS03"/>
<evidence type="ECO:0000313" key="2">
    <source>
        <dbReference type="Proteomes" id="UP000691718"/>
    </source>
</evidence>
<sequence length="116" mass="13340">MAVSGNEIKLKTLYAKRDVLFSRIQYIIDHIKNINVDSVRETFLCEIETVDSLRSDYENILDNINSLELQIDLKYTVNYQPLLSFEDMLCRVKKNGKALTVSSPKRSKTRNPGTPT</sequence>
<protein>
    <submittedName>
        <fullName evidence="1">(apollo) hypothetical protein</fullName>
    </submittedName>
</protein>
<keyword evidence="2" id="KW-1185">Reference proteome</keyword>